<dbReference type="EMBL" id="JAEEGB010000011">
    <property type="protein sequence ID" value="MBI6873148.1"/>
    <property type="molecule type" value="Genomic_DNA"/>
</dbReference>
<reference evidence="1" key="1">
    <citation type="submission" date="2020-12" db="EMBL/GenBank/DDBJ databases">
        <title>Clostridium thailandense sp. nov., a novel acetogenic bacterium isolated from peat land soil in Thailand.</title>
        <authorList>
            <person name="Chaikitkaew S."/>
            <person name="Birkeland N.K."/>
        </authorList>
    </citation>
    <scope>NUCLEOTIDE SEQUENCE</scope>
    <source>
        <strain evidence="1">DSM 17425</strain>
    </source>
</reference>
<gene>
    <name evidence="1" type="ORF">I6U51_10575</name>
</gene>
<organism evidence="1 2">
    <name type="scientific">Clostridium aciditolerans</name>
    <dbReference type="NCBI Taxonomy" id="339861"/>
    <lineage>
        <taxon>Bacteria</taxon>
        <taxon>Bacillati</taxon>
        <taxon>Bacillota</taxon>
        <taxon>Clostridia</taxon>
        <taxon>Eubacteriales</taxon>
        <taxon>Clostridiaceae</taxon>
        <taxon>Clostridium</taxon>
    </lineage>
</organism>
<sequence>MRDKVIHVDFAKNARKNKNETFTSFLKNLFKKLFSSPNKPSDPTDGKKIIYYNKDIS</sequence>
<proteinExistence type="predicted"/>
<dbReference type="AlphaFoldDB" id="A0A934M516"/>
<evidence type="ECO:0000313" key="2">
    <source>
        <dbReference type="Proteomes" id="UP000622687"/>
    </source>
</evidence>
<evidence type="ECO:0000313" key="1">
    <source>
        <dbReference type="EMBL" id="MBI6873148.1"/>
    </source>
</evidence>
<protein>
    <submittedName>
        <fullName evidence="1">Uncharacterized protein</fullName>
    </submittedName>
</protein>
<accession>A0A934M516</accession>
<dbReference type="Proteomes" id="UP000622687">
    <property type="component" value="Unassembled WGS sequence"/>
</dbReference>
<keyword evidence="2" id="KW-1185">Reference proteome</keyword>
<comment type="caution">
    <text evidence="1">The sequence shown here is derived from an EMBL/GenBank/DDBJ whole genome shotgun (WGS) entry which is preliminary data.</text>
</comment>
<name>A0A934M516_9CLOT</name>
<dbReference type="RefSeq" id="WP_211142616.1">
    <property type="nucleotide sequence ID" value="NZ_JAEEGB010000011.1"/>
</dbReference>